<name>A0ABT2WCD3_9BACI</name>
<evidence type="ECO:0000256" key="1">
    <source>
        <dbReference type="SAM" id="Phobius"/>
    </source>
</evidence>
<keyword evidence="1" id="KW-1133">Transmembrane helix</keyword>
<sequence length="366" mass="38867">MKDILKIGSAFIGIIVGAAFASGQEILQYFTSFGLIGSIGAIISTAIFAYCGMVLVWLGSRTKATSHKEVIYQVSGRLVGTIIDYVLIFTLFGMGILMIAGAGASLHQQFGLPYFVGSLIMTLLVFVSSLFNTSRVVSIISSVSPFLIILIIIISVYTLVTLDSSFASLNKLATAVETPSSLPNWFVSSLNYACMNLTLGASMAIISGSTIKDPKIAAFGGLAGGLGLGILIQLVHFAIFIKIEEVATLDMPLLGIINEISPILGTIMSIVIFGMIFNTTVSVVYGFVARLAQTGTKKFNVILVIALISEFGLSFIGFTGLVSSFLPLVGYLGVILIVALIIAPFRLKKNNSDSELNSNQSKDKLA</sequence>
<keyword evidence="1" id="KW-0812">Transmembrane</keyword>
<feature type="transmembrane region" description="Helical" evidence="1">
    <location>
        <begin position="263"/>
        <end position="288"/>
    </location>
</feature>
<accession>A0ABT2WCD3</accession>
<feature type="transmembrane region" description="Helical" evidence="1">
    <location>
        <begin position="328"/>
        <end position="347"/>
    </location>
</feature>
<proteinExistence type="predicted"/>
<evidence type="ECO:0008006" key="4">
    <source>
        <dbReference type="Google" id="ProtNLM"/>
    </source>
</evidence>
<dbReference type="RefSeq" id="WP_263060901.1">
    <property type="nucleotide sequence ID" value="NZ_JAOUSE010000004.1"/>
</dbReference>
<feature type="transmembrane region" description="Helical" evidence="1">
    <location>
        <begin position="218"/>
        <end position="243"/>
    </location>
</feature>
<gene>
    <name evidence="2" type="ORF">OEV82_02540</name>
</gene>
<feature type="transmembrane region" description="Helical" evidence="1">
    <location>
        <begin position="33"/>
        <end position="58"/>
    </location>
</feature>
<keyword evidence="3" id="KW-1185">Reference proteome</keyword>
<feature type="transmembrane region" description="Helical" evidence="1">
    <location>
        <begin position="143"/>
        <end position="162"/>
    </location>
</feature>
<dbReference type="InterPro" id="IPR038728">
    <property type="entry name" value="YkvI-like"/>
</dbReference>
<feature type="transmembrane region" description="Helical" evidence="1">
    <location>
        <begin position="300"/>
        <end position="322"/>
    </location>
</feature>
<protein>
    <recommendedName>
        <fullName evidence="4">Membrane protein YkvI</fullName>
    </recommendedName>
</protein>
<dbReference type="PANTHER" id="PTHR37814:SF1">
    <property type="entry name" value="MEMBRANE PROTEIN"/>
    <property type="match status" value="1"/>
</dbReference>
<evidence type="ECO:0000313" key="2">
    <source>
        <dbReference type="EMBL" id="MCU9593334.1"/>
    </source>
</evidence>
<dbReference type="EMBL" id="JAOUSE010000004">
    <property type="protein sequence ID" value="MCU9593334.1"/>
    <property type="molecule type" value="Genomic_DNA"/>
</dbReference>
<evidence type="ECO:0000313" key="3">
    <source>
        <dbReference type="Proteomes" id="UP001208656"/>
    </source>
</evidence>
<reference evidence="2 3" key="1">
    <citation type="submission" date="2022-10" db="EMBL/GenBank/DDBJ databases">
        <title>Description of Fervidibacillus gen. nov. in the family Fervidibacillaceae fam. nov. with two species, Fervidibacillus albus sp. nov., and Fervidibacillus halotolerans sp. nov., isolated from tidal flat sediments.</title>
        <authorList>
            <person name="Kwon K.K."/>
            <person name="Yang S.-H."/>
        </authorList>
    </citation>
    <scope>NUCLEOTIDE SEQUENCE [LARGE SCALE GENOMIC DNA]</scope>
    <source>
        <strain evidence="2 3">DSM 23332</strain>
    </source>
</reference>
<feature type="transmembrane region" description="Helical" evidence="1">
    <location>
        <begin position="78"/>
        <end position="100"/>
    </location>
</feature>
<keyword evidence="1" id="KW-0472">Membrane</keyword>
<comment type="caution">
    <text evidence="2">The sequence shown here is derived from an EMBL/GenBank/DDBJ whole genome shotgun (WGS) entry which is preliminary data.</text>
</comment>
<organism evidence="2 3">
    <name type="scientific">Pallidibacillus thermolactis</name>
    <dbReference type="NCBI Taxonomy" id="251051"/>
    <lineage>
        <taxon>Bacteria</taxon>
        <taxon>Bacillati</taxon>
        <taxon>Bacillota</taxon>
        <taxon>Bacilli</taxon>
        <taxon>Bacillales</taxon>
        <taxon>Bacillaceae</taxon>
        <taxon>Pallidibacillus</taxon>
    </lineage>
</organism>
<feature type="transmembrane region" description="Helical" evidence="1">
    <location>
        <begin position="182"/>
        <end position="206"/>
    </location>
</feature>
<dbReference type="Proteomes" id="UP001208656">
    <property type="component" value="Unassembled WGS sequence"/>
</dbReference>
<feature type="transmembrane region" description="Helical" evidence="1">
    <location>
        <begin position="112"/>
        <end position="131"/>
    </location>
</feature>
<dbReference type="PANTHER" id="PTHR37814">
    <property type="entry name" value="CONSERVED MEMBRANE PROTEIN"/>
    <property type="match status" value="1"/>
</dbReference>